<organism evidence="2 3">
    <name type="scientific">Mya arenaria</name>
    <name type="common">Soft-shell clam</name>
    <dbReference type="NCBI Taxonomy" id="6604"/>
    <lineage>
        <taxon>Eukaryota</taxon>
        <taxon>Metazoa</taxon>
        <taxon>Spiralia</taxon>
        <taxon>Lophotrochozoa</taxon>
        <taxon>Mollusca</taxon>
        <taxon>Bivalvia</taxon>
        <taxon>Autobranchia</taxon>
        <taxon>Heteroconchia</taxon>
        <taxon>Euheterodonta</taxon>
        <taxon>Imparidentia</taxon>
        <taxon>Neoheterodontei</taxon>
        <taxon>Myida</taxon>
        <taxon>Myoidea</taxon>
        <taxon>Myidae</taxon>
        <taxon>Mya</taxon>
    </lineage>
</organism>
<feature type="domain" description="GH18" evidence="1">
    <location>
        <begin position="1"/>
        <end position="154"/>
    </location>
</feature>
<dbReference type="Gene3D" id="3.20.20.80">
    <property type="entry name" value="Glycosidases"/>
    <property type="match status" value="1"/>
</dbReference>
<dbReference type="PROSITE" id="PS51910">
    <property type="entry name" value="GH18_2"/>
    <property type="match status" value="1"/>
</dbReference>
<dbReference type="Proteomes" id="UP001164746">
    <property type="component" value="Chromosome 2"/>
</dbReference>
<dbReference type="InterPro" id="IPR017853">
    <property type="entry name" value="GH"/>
</dbReference>
<dbReference type="PANTHER" id="PTHR11177">
    <property type="entry name" value="CHITINASE"/>
    <property type="match status" value="1"/>
</dbReference>
<dbReference type="InterPro" id="IPR050314">
    <property type="entry name" value="Glycosyl_Hydrlase_18"/>
</dbReference>
<reference evidence="2" key="1">
    <citation type="submission" date="2022-11" db="EMBL/GenBank/DDBJ databases">
        <title>Centuries of genome instability and evolution in soft-shell clam transmissible cancer (bioRxiv).</title>
        <authorList>
            <person name="Hart S.F.M."/>
            <person name="Yonemitsu M.A."/>
            <person name="Giersch R.M."/>
            <person name="Beal B.F."/>
            <person name="Arriagada G."/>
            <person name="Davis B.W."/>
            <person name="Ostrander E.A."/>
            <person name="Goff S.P."/>
            <person name="Metzger M.J."/>
        </authorList>
    </citation>
    <scope>NUCLEOTIDE SEQUENCE</scope>
    <source>
        <strain evidence="2">MELC-2E11</strain>
        <tissue evidence="2">Siphon/mantle</tissue>
    </source>
</reference>
<evidence type="ECO:0000313" key="2">
    <source>
        <dbReference type="EMBL" id="WAQ95175.1"/>
    </source>
</evidence>
<dbReference type="InterPro" id="IPR029070">
    <property type="entry name" value="Chitinase_insertion_sf"/>
</dbReference>
<dbReference type="PANTHER" id="PTHR11177:SF317">
    <property type="entry name" value="CHITINASE 12-RELATED"/>
    <property type="match status" value="1"/>
</dbReference>
<protein>
    <submittedName>
        <fullName evidence="2">CHIT1-like protein</fullName>
    </submittedName>
</protein>
<proteinExistence type="predicted"/>
<name>A0ABY7DEM7_MYAAR</name>
<dbReference type="Gene3D" id="3.10.50.10">
    <property type="match status" value="1"/>
</dbReference>
<accession>A0ABY7DEM7</accession>
<dbReference type="Pfam" id="PF00704">
    <property type="entry name" value="Glyco_hydro_18"/>
    <property type="match status" value="1"/>
</dbReference>
<evidence type="ECO:0000259" key="1">
    <source>
        <dbReference type="PROSITE" id="PS51910"/>
    </source>
</evidence>
<dbReference type="EMBL" id="CP111013">
    <property type="protein sequence ID" value="WAQ95175.1"/>
    <property type="molecule type" value="Genomic_DNA"/>
</dbReference>
<gene>
    <name evidence="2" type="ORF">MAR_027865</name>
</gene>
<dbReference type="SUPFAM" id="SSF51445">
    <property type="entry name" value="(Trans)glycosidases"/>
    <property type="match status" value="1"/>
</dbReference>
<keyword evidence="3" id="KW-1185">Reference proteome</keyword>
<evidence type="ECO:0000313" key="3">
    <source>
        <dbReference type="Proteomes" id="UP001164746"/>
    </source>
</evidence>
<dbReference type="SUPFAM" id="SSF54556">
    <property type="entry name" value="Chitinase insertion domain"/>
    <property type="match status" value="1"/>
</dbReference>
<sequence>DTANVHSALYSQYEYNVDRFLRHWVANGAPRSKLLMGLPLYGREFTLADINDNKIGANVTDGDFMPYYEICALINAHNITPVILSEERVPYFIDGNLWVGYDDRGSIREKAQYIRAEGLAGAMIWAIDLDDFSGTCGMGKYPLMNALTRIIASPIIG</sequence>
<feature type="non-terminal residue" evidence="2">
    <location>
        <position position="157"/>
    </location>
</feature>
<dbReference type="InterPro" id="IPR001223">
    <property type="entry name" value="Glyco_hydro18_cat"/>
</dbReference>